<keyword evidence="9" id="KW-0407">Ion channel</keyword>
<evidence type="ECO:0000256" key="7">
    <source>
        <dbReference type="ARBA" id="ARBA00023173"/>
    </source>
</evidence>
<comment type="caution">
    <text evidence="13">The sequence shown here is derived from an EMBL/GenBank/DDBJ whole genome shotgun (WGS) entry which is preliminary data.</text>
</comment>
<feature type="transmembrane region" description="Helical" evidence="11">
    <location>
        <begin position="319"/>
        <end position="338"/>
    </location>
</feature>
<sequence length="597" mass="63383">MLRLPAFRWRPRLIVLRARRFLRQDHVRLSILSVAIGVLAAFGAILFREAIQLFQSGFLGFRGESIATLLREQPWWRTLLAPTLGGLLIGLLIRYAMPGGRARGVPDVIEASALRGGRIDGGSGLLSAVLCSISIGSGASVGREGPAVHLGATTASWLSRRFRLGRSSVRTLLGCGVASAVAASFNAPMAGAFFALEVVIGHYGLQAFAPIVIASVIGAIVTRIHYGDYPAFFIPGTAEVSALEYPAFILLGLCAAAVAIIFVRSVDWVEWGVQRFRVPKLAAIVAAGFSVGLIGLILPEVMGVGYEATERAIQAQYGFWLLVALLAAKMAATALSLGGGFPGGVFSPSLFLGAMLGGAFGIVAAMPFPQHAAGTGAYTLVGMAAVSGAVLGAPISTVLMLFEMTGDYEITIAAMVAVAVSSLATRSLLGHSYFTWQLAKRGLSIKGGHEVGVLQEIRVRRLLRRDHEVVAPEDDIVEVRNHLLKAPQAELFVVKEGRLIGILTLADLGAAAFDGKPGKAPTAGEAMRADPPFLTADDTLEAAVKLFSQVEEGLLPVVETRHGRRLAGCLHERDVMRAYNRALIKLRAEEHGERAEN</sequence>
<keyword evidence="3 11" id="KW-0812">Transmembrane</keyword>
<evidence type="ECO:0000313" key="13">
    <source>
        <dbReference type="EMBL" id="RKQ68127.1"/>
    </source>
</evidence>
<dbReference type="Pfam" id="PF00571">
    <property type="entry name" value="CBS"/>
    <property type="match status" value="2"/>
</dbReference>
<feature type="transmembrane region" description="Helical" evidence="11">
    <location>
        <begin position="380"/>
        <end position="402"/>
    </location>
</feature>
<dbReference type="SUPFAM" id="SSF54631">
    <property type="entry name" value="CBS-domain pair"/>
    <property type="match status" value="1"/>
</dbReference>
<dbReference type="InterPro" id="IPR046342">
    <property type="entry name" value="CBS_dom_sf"/>
</dbReference>
<reference evidence="13 14" key="1">
    <citation type="submission" date="2018-10" db="EMBL/GenBank/DDBJ databases">
        <title>Comparative analysis of microorganisms from saline springs in Andes Mountain Range, Colombia.</title>
        <authorList>
            <person name="Rubin E."/>
        </authorList>
    </citation>
    <scope>NUCLEOTIDE SEQUENCE [LARGE SCALE GENOMIC DNA]</scope>
    <source>
        <strain evidence="13 14">USBA 36</strain>
    </source>
</reference>
<dbReference type="Gene3D" id="3.10.580.10">
    <property type="entry name" value="CBS-domain"/>
    <property type="match status" value="1"/>
</dbReference>
<dbReference type="OrthoDB" id="9767361at2"/>
<feature type="transmembrane region" description="Helical" evidence="11">
    <location>
        <begin position="247"/>
        <end position="266"/>
    </location>
</feature>
<protein>
    <submittedName>
        <fullName evidence="13">CIC family chloride channel protein</fullName>
    </submittedName>
</protein>
<feature type="transmembrane region" description="Helical" evidence="11">
    <location>
        <begin position="27"/>
        <end position="47"/>
    </location>
</feature>
<dbReference type="PANTHER" id="PTHR43427:SF6">
    <property type="entry name" value="CHLORIDE CHANNEL PROTEIN CLC-E"/>
    <property type="match status" value="1"/>
</dbReference>
<keyword evidence="2" id="KW-0813">Transport</keyword>
<proteinExistence type="predicted"/>
<evidence type="ECO:0000256" key="8">
    <source>
        <dbReference type="ARBA" id="ARBA00023214"/>
    </source>
</evidence>
<feature type="domain" description="CBS" evidence="12">
    <location>
        <begin position="527"/>
        <end position="586"/>
    </location>
</feature>
<evidence type="ECO:0000256" key="1">
    <source>
        <dbReference type="ARBA" id="ARBA00004141"/>
    </source>
</evidence>
<dbReference type="InterPro" id="IPR014743">
    <property type="entry name" value="Cl-channel_core"/>
</dbReference>
<dbReference type="SUPFAM" id="SSF81340">
    <property type="entry name" value="Clc chloride channel"/>
    <property type="match status" value="1"/>
</dbReference>
<feature type="transmembrane region" description="Helical" evidence="11">
    <location>
        <begin position="350"/>
        <end position="368"/>
    </location>
</feature>
<dbReference type="InterPro" id="IPR050368">
    <property type="entry name" value="ClC-type_chloride_channel"/>
</dbReference>
<dbReference type="GO" id="GO:0034707">
    <property type="term" value="C:chloride channel complex"/>
    <property type="evidence" value="ECO:0007669"/>
    <property type="project" value="UniProtKB-KW"/>
</dbReference>
<feature type="transmembrane region" description="Helical" evidence="11">
    <location>
        <begin position="75"/>
        <end position="93"/>
    </location>
</feature>
<organism evidence="13 14">
    <name type="scientific">Oceanibaculum indicum</name>
    <dbReference type="NCBI Taxonomy" id="526216"/>
    <lineage>
        <taxon>Bacteria</taxon>
        <taxon>Pseudomonadati</taxon>
        <taxon>Pseudomonadota</taxon>
        <taxon>Alphaproteobacteria</taxon>
        <taxon>Rhodospirillales</taxon>
        <taxon>Oceanibaculaceae</taxon>
        <taxon>Oceanibaculum</taxon>
    </lineage>
</organism>
<evidence type="ECO:0000256" key="3">
    <source>
        <dbReference type="ARBA" id="ARBA00022692"/>
    </source>
</evidence>
<keyword evidence="7" id="KW-0869">Chloride channel</keyword>
<keyword evidence="8" id="KW-0868">Chloride</keyword>
<dbReference type="PROSITE" id="PS51371">
    <property type="entry name" value="CBS"/>
    <property type="match status" value="1"/>
</dbReference>
<keyword evidence="10" id="KW-0129">CBS domain</keyword>
<dbReference type="RefSeq" id="WP_121221914.1">
    <property type="nucleotide sequence ID" value="NZ_RBIG01000004.1"/>
</dbReference>
<name>A0A420WAV2_9PROT</name>
<dbReference type="CDD" id="cd00400">
    <property type="entry name" value="Voltage_gated_ClC"/>
    <property type="match status" value="1"/>
</dbReference>
<evidence type="ECO:0000256" key="9">
    <source>
        <dbReference type="ARBA" id="ARBA00023303"/>
    </source>
</evidence>
<keyword evidence="5" id="KW-0406">Ion transport</keyword>
<dbReference type="InterPro" id="IPR000644">
    <property type="entry name" value="CBS_dom"/>
</dbReference>
<evidence type="ECO:0000259" key="12">
    <source>
        <dbReference type="PROSITE" id="PS51371"/>
    </source>
</evidence>
<evidence type="ECO:0000256" key="4">
    <source>
        <dbReference type="ARBA" id="ARBA00022989"/>
    </source>
</evidence>
<evidence type="ECO:0000313" key="14">
    <source>
        <dbReference type="Proteomes" id="UP000277424"/>
    </source>
</evidence>
<accession>A0A420WAV2</accession>
<comment type="subcellular location">
    <subcellularLocation>
        <location evidence="1">Membrane</location>
        <topology evidence="1">Multi-pass membrane protein</topology>
    </subcellularLocation>
</comment>
<dbReference type="CDD" id="cd02205">
    <property type="entry name" value="CBS_pair_SF"/>
    <property type="match status" value="1"/>
</dbReference>
<evidence type="ECO:0000256" key="2">
    <source>
        <dbReference type="ARBA" id="ARBA00022448"/>
    </source>
</evidence>
<dbReference type="Proteomes" id="UP000277424">
    <property type="component" value="Unassembled WGS sequence"/>
</dbReference>
<dbReference type="Gene3D" id="1.10.3080.10">
    <property type="entry name" value="Clc chloride channel"/>
    <property type="match status" value="1"/>
</dbReference>
<feature type="transmembrane region" description="Helical" evidence="11">
    <location>
        <begin position="408"/>
        <end position="429"/>
    </location>
</feature>
<dbReference type="PRINTS" id="PR00762">
    <property type="entry name" value="CLCHANNEL"/>
</dbReference>
<dbReference type="InterPro" id="IPR001807">
    <property type="entry name" value="ClC"/>
</dbReference>
<keyword evidence="6 11" id="KW-0472">Membrane</keyword>
<dbReference type="EMBL" id="RBIG01000004">
    <property type="protein sequence ID" value="RKQ68127.1"/>
    <property type="molecule type" value="Genomic_DNA"/>
</dbReference>
<dbReference type="GO" id="GO:0005254">
    <property type="term" value="F:chloride channel activity"/>
    <property type="evidence" value="ECO:0007669"/>
    <property type="project" value="UniProtKB-KW"/>
</dbReference>
<dbReference type="AlphaFoldDB" id="A0A420WAV2"/>
<feature type="transmembrane region" description="Helical" evidence="11">
    <location>
        <begin position="171"/>
        <end position="195"/>
    </location>
</feature>
<dbReference type="Pfam" id="PF00654">
    <property type="entry name" value="Voltage_CLC"/>
    <property type="match status" value="1"/>
</dbReference>
<evidence type="ECO:0000256" key="11">
    <source>
        <dbReference type="SAM" id="Phobius"/>
    </source>
</evidence>
<evidence type="ECO:0000256" key="5">
    <source>
        <dbReference type="ARBA" id="ARBA00023065"/>
    </source>
</evidence>
<feature type="transmembrane region" description="Helical" evidence="11">
    <location>
        <begin position="207"/>
        <end position="226"/>
    </location>
</feature>
<keyword evidence="4 11" id="KW-1133">Transmembrane helix</keyword>
<evidence type="ECO:0000256" key="10">
    <source>
        <dbReference type="PROSITE-ProRule" id="PRU00703"/>
    </source>
</evidence>
<evidence type="ECO:0000256" key="6">
    <source>
        <dbReference type="ARBA" id="ARBA00023136"/>
    </source>
</evidence>
<dbReference type="PANTHER" id="PTHR43427">
    <property type="entry name" value="CHLORIDE CHANNEL PROTEIN CLC-E"/>
    <property type="match status" value="1"/>
</dbReference>
<feature type="transmembrane region" description="Helical" evidence="11">
    <location>
        <begin position="278"/>
        <end position="298"/>
    </location>
</feature>
<gene>
    <name evidence="13" type="ORF">BCL74_3446</name>
</gene>